<organism evidence="1 2">
    <name type="scientific">Agrocybe chaxingu</name>
    <dbReference type="NCBI Taxonomy" id="84603"/>
    <lineage>
        <taxon>Eukaryota</taxon>
        <taxon>Fungi</taxon>
        <taxon>Dikarya</taxon>
        <taxon>Basidiomycota</taxon>
        <taxon>Agaricomycotina</taxon>
        <taxon>Agaricomycetes</taxon>
        <taxon>Agaricomycetidae</taxon>
        <taxon>Agaricales</taxon>
        <taxon>Agaricineae</taxon>
        <taxon>Strophariaceae</taxon>
        <taxon>Agrocybe</taxon>
    </lineage>
</organism>
<evidence type="ECO:0000313" key="1">
    <source>
        <dbReference type="EMBL" id="KAJ3495933.1"/>
    </source>
</evidence>
<evidence type="ECO:0000313" key="2">
    <source>
        <dbReference type="Proteomes" id="UP001148786"/>
    </source>
</evidence>
<comment type="caution">
    <text evidence="1">The sequence shown here is derived from an EMBL/GenBank/DDBJ whole genome shotgun (WGS) entry which is preliminary data.</text>
</comment>
<keyword evidence="2" id="KW-1185">Reference proteome</keyword>
<dbReference type="Proteomes" id="UP001148786">
    <property type="component" value="Unassembled WGS sequence"/>
</dbReference>
<sequence length="66" mass="6813">MRSHFLRGSSYPLTRTTFLFPFAIPAGTFGAAPGASVAFIPAFTVSTSTPVEIAGEYAETLLASGG</sequence>
<accession>A0A9W8JNN4</accession>
<gene>
    <name evidence="1" type="ORF">NLJ89_g10553</name>
</gene>
<proteinExistence type="predicted"/>
<name>A0A9W8JNN4_9AGAR</name>
<dbReference type="AlphaFoldDB" id="A0A9W8JNN4"/>
<dbReference type="EMBL" id="JANKHO010001985">
    <property type="protein sequence ID" value="KAJ3495933.1"/>
    <property type="molecule type" value="Genomic_DNA"/>
</dbReference>
<protein>
    <submittedName>
        <fullName evidence="1">Uncharacterized protein</fullName>
    </submittedName>
</protein>
<reference evidence="1" key="1">
    <citation type="submission" date="2022-07" db="EMBL/GenBank/DDBJ databases">
        <title>Genome Sequence of Agrocybe chaxingu.</title>
        <authorList>
            <person name="Buettner E."/>
        </authorList>
    </citation>
    <scope>NUCLEOTIDE SEQUENCE</scope>
    <source>
        <strain evidence="1">MP-N11</strain>
    </source>
</reference>